<evidence type="ECO:0000256" key="5">
    <source>
        <dbReference type="ARBA" id="ARBA00022723"/>
    </source>
</evidence>
<comment type="similarity">
    <text evidence="2 9">Belongs to the peptidase M18 family.</text>
</comment>
<dbReference type="GO" id="GO:0006508">
    <property type="term" value="P:proteolysis"/>
    <property type="evidence" value="ECO:0007669"/>
    <property type="project" value="UniProtKB-KW"/>
</dbReference>
<dbReference type="InterPro" id="IPR001948">
    <property type="entry name" value="Peptidase_M18"/>
</dbReference>
<keyword evidence="4 9" id="KW-0645">Protease</keyword>
<dbReference type="Gene3D" id="2.30.250.10">
    <property type="entry name" value="Aminopeptidase i, Domain 2"/>
    <property type="match status" value="1"/>
</dbReference>
<dbReference type="AlphaFoldDB" id="A0A1V5MIQ6"/>
<sequence length="460" mass="50708">MENGKLTYERTLVWDNLSEAEKKEVFAFAGAYRAFLSEVKTEREFIDRTVSMARARGFREPGGRRASDRVCLVNKNATVGLLVRGRRPFKDGFHLVAAHIDAPRLDLKPQPLVEDEGLALLKTHYYGGIKKYQWVTRSLSLHGVVALKNGECRKVTLGEAADEAVFTVTDLLPHLAKDQMERKMSEAVQAEALNLLIGSLPAEAKKADQKKAPGRVKEAILGRLRAKYGFTEEDFISADLQIVPAGPARDLGLDGSCILGYGQDDRICAYTALKAVLDLDEPEYTAVCLLFDREEIGSEGVGSAQSVFLRVFLAEASGLQGLELDRVCGRSYALSADVSAGLDPSYKDVSEPQNSPRLGYGTVMTKYTGWAGKYSASEASAEYVAYLRRLFEKHRVFWQTGELGKVDKGGGGTVAKYLARQNIETIDIGPALLSMHSPQEVSHKADLWSSYRSFLAFYRG</sequence>
<comment type="caution">
    <text evidence="11">The sequence shown here is derived from an EMBL/GenBank/DDBJ whole genome shotgun (WGS) entry which is preliminary data.</text>
</comment>
<evidence type="ECO:0000256" key="10">
    <source>
        <dbReference type="RuleBase" id="RU004387"/>
    </source>
</evidence>
<reference evidence="11" key="1">
    <citation type="submission" date="2017-02" db="EMBL/GenBank/DDBJ databases">
        <title>Delving into the versatile metabolic prowess of the omnipresent phylum Bacteroidetes.</title>
        <authorList>
            <person name="Nobu M.K."/>
            <person name="Mei R."/>
            <person name="Narihiro T."/>
            <person name="Kuroda K."/>
            <person name="Liu W.-T."/>
        </authorList>
    </citation>
    <scope>NUCLEOTIDE SEQUENCE</scope>
    <source>
        <strain evidence="11">ADurb.Bin417</strain>
    </source>
</reference>
<dbReference type="PANTHER" id="PTHR28570:SF2">
    <property type="entry name" value="M18 FAMILY AMINOPEPTIDASE 1-RELATED"/>
    <property type="match status" value="1"/>
</dbReference>
<dbReference type="EMBL" id="MWAK01000044">
    <property type="protein sequence ID" value="OPZ93118.1"/>
    <property type="molecule type" value="Genomic_DNA"/>
</dbReference>
<dbReference type="PANTHER" id="PTHR28570">
    <property type="entry name" value="ASPARTYL AMINOPEPTIDASE"/>
    <property type="match status" value="1"/>
</dbReference>
<evidence type="ECO:0000256" key="1">
    <source>
        <dbReference type="ARBA" id="ARBA00001947"/>
    </source>
</evidence>
<dbReference type="GO" id="GO:0005737">
    <property type="term" value="C:cytoplasm"/>
    <property type="evidence" value="ECO:0007669"/>
    <property type="project" value="UniProtKB-ARBA"/>
</dbReference>
<evidence type="ECO:0000256" key="9">
    <source>
        <dbReference type="RuleBase" id="RU004386"/>
    </source>
</evidence>
<keyword evidence="5 9" id="KW-0479">Metal-binding</keyword>
<accession>A0A1V5MIQ6</accession>
<dbReference type="SUPFAM" id="SSF101821">
    <property type="entry name" value="Aminopeptidase/glucanase lid domain"/>
    <property type="match status" value="1"/>
</dbReference>
<comment type="cofactor">
    <cofactor evidence="1 10">
        <name>Zn(2+)</name>
        <dbReference type="ChEBI" id="CHEBI:29105"/>
    </cofactor>
</comment>
<keyword evidence="3 9" id="KW-0031">Aminopeptidase</keyword>
<keyword evidence="6 9" id="KW-0378">Hydrolase</keyword>
<proteinExistence type="inferred from homology"/>
<evidence type="ECO:0000256" key="4">
    <source>
        <dbReference type="ARBA" id="ARBA00022670"/>
    </source>
</evidence>
<dbReference type="GO" id="GO:0008237">
    <property type="term" value="F:metallopeptidase activity"/>
    <property type="evidence" value="ECO:0007669"/>
    <property type="project" value="UniProtKB-KW"/>
</dbReference>
<dbReference type="SUPFAM" id="SSF53187">
    <property type="entry name" value="Zn-dependent exopeptidases"/>
    <property type="match status" value="1"/>
</dbReference>
<dbReference type="Pfam" id="PF02127">
    <property type="entry name" value="Peptidase_M18"/>
    <property type="match status" value="1"/>
</dbReference>
<evidence type="ECO:0000256" key="3">
    <source>
        <dbReference type="ARBA" id="ARBA00022438"/>
    </source>
</evidence>
<name>A0A1V5MIQ6_UNCT6</name>
<keyword evidence="8 9" id="KW-0482">Metalloprotease</keyword>
<dbReference type="EC" id="3.4.11.-" evidence="10"/>
<organism evidence="11">
    <name type="scientific">candidate division TA06 bacterium ADurb.Bin417</name>
    <dbReference type="NCBI Taxonomy" id="1852828"/>
    <lineage>
        <taxon>Bacteria</taxon>
        <taxon>Bacteria division TA06</taxon>
    </lineage>
</organism>
<dbReference type="NCBIfam" id="NF002600">
    <property type="entry name" value="PRK02256.1"/>
    <property type="match status" value="1"/>
</dbReference>
<evidence type="ECO:0000256" key="2">
    <source>
        <dbReference type="ARBA" id="ARBA00008290"/>
    </source>
</evidence>
<evidence type="ECO:0000256" key="6">
    <source>
        <dbReference type="ARBA" id="ARBA00022801"/>
    </source>
</evidence>
<protein>
    <recommendedName>
        <fullName evidence="10">M18 family aminopeptidase</fullName>
        <ecNumber evidence="10">3.4.11.-</ecNumber>
    </recommendedName>
</protein>
<evidence type="ECO:0000256" key="7">
    <source>
        <dbReference type="ARBA" id="ARBA00022833"/>
    </source>
</evidence>
<evidence type="ECO:0000313" key="11">
    <source>
        <dbReference type="EMBL" id="OPZ93118.1"/>
    </source>
</evidence>
<keyword evidence="7 9" id="KW-0862">Zinc</keyword>
<dbReference type="InterPro" id="IPR023358">
    <property type="entry name" value="Peptidase_M18_dom2"/>
</dbReference>
<gene>
    <name evidence="11" type="primary">apeA</name>
    <name evidence="11" type="ORF">BWY73_00482</name>
</gene>
<evidence type="ECO:0000256" key="8">
    <source>
        <dbReference type="ARBA" id="ARBA00023049"/>
    </source>
</evidence>
<dbReference type="GO" id="GO:0004177">
    <property type="term" value="F:aminopeptidase activity"/>
    <property type="evidence" value="ECO:0007669"/>
    <property type="project" value="UniProtKB-KW"/>
</dbReference>
<dbReference type="PRINTS" id="PR00932">
    <property type="entry name" value="AMINO1PTASE"/>
</dbReference>
<dbReference type="Proteomes" id="UP000485484">
    <property type="component" value="Unassembled WGS sequence"/>
</dbReference>
<dbReference type="GO" id="GO:0008270">
    <property type="term" value="F:zinc ion binding"/>
    <property type="evidence" value="ECO:0007669"/>
    <property type="project" value="InterPro"/>
</dbReference>
<dbReference type="Gene3D" id="3.40.630.10">
    <property type="entry name" value="Zn peptidases"/>
    <property type="match status" value="1"/>
</dbReference>